<dbReference type="CDD" id="cd07182">
    <property type="entry name" value="RNase_HII_bacteria_HII_like"/>
    <property type="match status" value="1"/>
</dbReference>
<dbReference type="GO" id="GO:0005737">
    <property type="term" value="C:cytoplasm"/>
    <property type="evidence" value="ECO:0007669"/>
    <property type="project" value="UniProtKB-SubCell"/>
</dbReference>
<dbReference type="HOGENOM" id="CLU_036532_3_0_11"/>
<dbReference type="Proteomes" id="UP000000771">
    <property type="component" value="Chromosome"/>
</dbReference>
<keyword evidence="16" id="KW-1185">Reference proteome</keyword>
<dbReference type="RefSeq" id="WP_015798040.1">
    <property type="nucleotide sequence ID" value="NC_013124.1"/>
</dbReference>
<dbReference type="InterPro" id="IPR001352">
    <property type="entry name" value="RNase_HII/HIII"/>
</dbReference>
<feature type="binding site" evidence="12">
    <location>
        <position position="111"/>
    </location>
    <ligand>
        <name>a divalent metal cation</name>
        <dbReference type="ChEBI" id="CHEBI:60240"/>
    </ligand>
</feature>
<dbReference type="SUPFAM" id="SSF53098">
    <property type="entry name" value="Ribonuclease H-like"/>
    <property type="match status" value="1"/>
</dbReference>
<dbReference type="PANTHER" id="PTHR10954:SF18">
    <property type="entry name" value="RIBONUCLEASE HII"/>
    <property type="match status" value="1"/>
</dbReference>
<keyword evidence="11" id="KW-0464">Manganese</keyword>
<organism evidence="15 16">
    <name type="scientific">Acidimicrobium ferrooxidans (strain DSM 10331 / JCM 15462 / NBRC 103882 / ICP)</name>
    <dbReference type="NCBI Taxonomy" id="525909"/>
    <lineage>
        <taxon>Bacteria</taxon>
        <taxon>Bacillati</taxon>
        <taxon>Actinomycetota</taxon>
        <taxon>Acidimicrobiia</taxon>
        <taxon>Acidimicrobiales</taxon>
        <taxon>Acidimicrobiaceae</taxon>
        <taxon>Acidimicrobium</taxon>
    </lineage>
</organism>
<keyword evidence="9 12" id="KW-0255">Endonuclease</keyword>
<dbReference type="STRING" id="525909.Afer_0591"/>
<dbReference type="GO" id="GO:0032299">
    <property type="term" value="C:ribonuclease H2 complex"/>
    <property type="evidence" value="ECO:0007669"/>
    <property type="project" value="TreeGrafter"/>
</dbReference>
<protein>
    <recommendedName>
        <fullName evidence="13">Ribonuclease</fullName>
        <ecNumber evidence="13">3.1.26.4</ecNumber>
    </recommendedName>
</protein>
<reference evidence="15 16" key="1">
    <citation type="journal article" date="2009" name="Stand. Genomic Sci.">
        <title>Complete genome sequence of Acidimicrobium ferrooxidans type strain (ICP).</title>
        <authorList>
            <person name="Clum A."/>
            <person name="Nolan M."/>
            <person name="Lang E."/>
            <person name="Glavina Del Rio T."/>
            <person name="Tice H."/>
            <person name="Copeland A."/>
            <person name="Cheng J.F."/>
            <person name="Lucas S."/>
            <person name="Chen F."/>
            <person name="Bruce D."/>
            <person name="Goodwin L."/>
            <person name="Pitluck S."/>
            <person name="Ivanova N."/>
            <person name="Mavrommatis K."/>
            <person name="Mikhailova N."/>
            <person name="Pati A."/>
            <person name="Chen A."/>
            <person name="Palaniappan K."/>
            <person name="Goker M."/>
            <person name="Spring S."/>
            <person name="Land M."/>
            <person name="Hauser L."/>
            <person name="Chang Y.J."/>
            <person name="Jeffries C.C."/>
            <person name="Chain P."/>
            <person name="Bristow J."/>
            <person name="Eisen J.A."/>
            <person name="Markowitz V."/>
            <person name="Hugenholtz P."/>
            <person name="Kyrpides N.C."/>
            <person name="Klenk H.P."/>
            <person name="Lapidus A."/>
        </authorList>
    </citation>
    <scope>NUCLEOTIDE SEQUENCE [LARGE SCALE GENOMIC DNA]</scope>
    <source>
        <strain evidence="16">DSM 10331 / JCM 15462 / NBRC 103882 / ICP</strain>
    </source>
</reference>
<evidence type="ECO:0000256" key="3">
    <source>
        <dbReference type="ARBA" id="ARBA00004065"/>
    </source>
</evidence>
<dbReference type="EC" id="3.1.26.4" evidence="13"/>
<evidence type="ECO:0000256" key="10">
    <source>
        <dbReference type="ARBA" id="ARBA00022801"/>
    </source>
</evidence>
<dbReference type="GO" id="GO:0003723">
    <property type="term" value="F:RNA binding"/>
    <property type="evidence" value="ECO:0007669"/>
    <property type="project" value="UniProtKB-UniRule"/>
</dbReference>
<evidence type="ECO:0000256" key="8">
    <source>
        <dbReference type="ARBA" id="ARBA00022723"/>
    </source>
</evidence>
<comment type="subcellular location">
    <subcellularLocation>
        <location evidence="4">Cytoplasm</location>
    </subcellularLocation>
</comment>
<dbReference type="AlphaFoldDB" id="C7LXT7"/>
<evidence type="ECO:0000259" key="14">
    <source>
        <dbReference type="PROSITE" id="PS51975"/>
    </source>
</evidence>
<keyword evidence="6" id="KW-0963">Cytoplasm</keyword>
<dbReference type="EMBL" id="CP001631">
    <property type="protein sequence ID" value="ACU53545.1"/>
    <property type="molecule type" value="Genomic_DNA"/>
</dbReference>
<evidence type="ECO:0000256" key="11">
    <source>
        <dbReference type="ARBA" id="ARBA00023211"/>
    </source>
</evidence>
<dbReference type="NCBIfam" id="NF000595">
    <property type="entry name" value="PRK00015.1-3"/>
    <property type="match status" value="1"/>
</dbReference>
<proteinExistence type="inferred from homology"/>
<comment type="function">
    <text evidence="3 13">Endonuclease that specifically degrades the RNA of RNA-DNA hybrids.</text>
</comment>
<dbReference type="PROSITE" id="PS51975">
    <property type="entry name" value="RNASE_H_2"/>
    <property type="match status" value="1"/>
</dbReference>
<keyword evidence="10 12" id="KW-0378">Hydrolase</keyword>
<name>C7LXT7_ACIFD</name>
<dbReference type="InterPro" id="IPR012337">
    <property type="entry name" value="RNaseH-like_sf"/>
</dbReference>
<keyword evidence="8 12" id="KW-0479">Metal-binding</keyword>
<evidence type="ECO:0000256" key="5">
    <source>
        <dbReference type="ARBA" id="ARBA00007383"/>
    </source>
</evidence>
<feature type="binding site" evidence="12">
    <location>
        <position position="15"/>
    </location>
    <ligand>
        <name>a divalent metal cation</name>
        <dbReference type="ChEBI" id="CHEBI:60240"/>
    </ligand>
</feature>
<evidence type="ECO:0000256" key="1">
    <source>
        <dbReference type="ARBA" id="ARBA00000077"/>
    </source>
</evidence>
<dbReference type="Gene3D" id="3.30.420.10">
    <property type="entry name" value="Ribonuclease H-like superfamily/Ribonuclease H"/>
    <property type="match status" value="1"/>
</dbReference>
<dbReference type="Pfam" id="PF01351">
    <property type="entry name" value="RNase_HII"/>
    <property type="match status" value="1"/>
</dbReference>
<evidence type="ECO:0000256" key="6">
    <source>
        <dbReference type="ARBA" id="ARBA00022490"/>
    </source>
</evidence>
<dbReference type="KEGG" id="afo:Afer_0591"/>
<dbReference type="InterPro" id="IPR036397">
    <property type="entry name" value="RNaseH_sf"/>
</dbReference>
<dbReference type="GO" id="GO:0006298">
    <property type="term" value="P:mismatch repair"/>
    <property type="evidence" value="ECO:0007669"/>
    <property type="project" value="TreeGrafter"/>
</dbReference>
<evidence type="ECO:0000256" key="7">
    <source>
        <dbReference type="ARBA" id="ARBA00022722"/>
    </source>
</evidence>
<dbReference type="eggNOG" id="COG0164">
    <property type="taxonomic scope" value="Bacteria"/>
</dbReference>
<accession>C7LXT7</accession>
<dbReference type="InterPro" id="IPR022898">
    <property type="entry name" value="RNase_HII"/>
</dbReference>
<dbReference type="GO" id="GO:0043137">
    <property type="term" value="P:DNA replication, removal of RNA primer"/>
    <property type="evidence" value="ECO:0007669"/>
    <property type="project" value="TreeGrafter"/>
</dbReference>
<comment type="cofactor">
    <cofactor evidence="12">
        <name>Mn(2+)</name>
        <dbReference type="ChEBI" id="CHEBI:29035"/>
    </cofactor>
    <cofactor evidence="12">
        <name>Mg(2+)</name>
        <dbReference type="ChEBI" id="CHEBI:18420"/>
    </cofactor>
    <text evidence="12">Manganese or magnesium. Binds 1 divalent metal ion per monomer in the absence of substrate. May bind a second metal ion after substrate binding.</text>
</comment>
<dbReference type="GO" id="GO:0004523">
    <property type="term" value="F:RNA-DNA hybrid ribonuclease activity"/>
    <property type="evidence" value="ECO:0007669"/>
    <property type="project" value="UniProtKB-UniRule"/>
</dbReference>
<sequence>MLHQPSGDRLVGIDEVGRGAWAGPVVVGAARGSVAAAAAILAHPRGGVRDSKALSPAAREAALGALEAAGLELTVGSASAREIDKLGLTGALRLAAHRALGAASELEVLLDGRVPYVEAGRVHCIVGGDRRHPLIAAASIVAKVRRDAFMVALDELAAGYGFARHKGYGTAEHRRALSEHGVTPWHRRSFGPIGGMVEHG</sequence>
<evidence type="ECO:0000256" key="2">
    <source>
        <dbReference type="ARBA" id="ARBA00001946"/>
    </source>
</evidence>
<evidence type="ECO:0000256" key="9">
    <source>
        <dbReference type="ARBA" id="ARBA00022759"/>
    </source>
</evidence>
<evidence type="ECO:0000256" key="12">
    <source>
        <dbReference type="PROSITE-ProRule" id="PRU01319"/>
    </source>
</evidence>
<evidence type="ECO:0000256" key="4">
    <source>
        <dbReference type="ARBA" id="ARBA00004496"/>
    </source>
</evidence>
<evidence type="ECO:0000313" key="15">
    <source>
        <dbReference type="EMBL" id="ACU53545.1"/>
    </source>
</evidence>
<dbReference type="GO" id="GO:0046872">
    <property type="term" value="F:metal ion binding"/>
    <property type="evidence" value="ECO:0007669"/>
    <property type="project" value="UniProtKB-KW"/>
</dbReference>
<dbReference type="OrthoDB" id="9803420at2"/>
<evidence type="ECO:0000256" key="13">
    <source>
        <dbReference type="RuleBase" id="RU003515"/>
    </source>
</evidence>
<feature type="binding site" evidence="12">
    <location>
        <position position="14"/>
    </location>
    <ligand>
        <name>a divalent metal cation</name>
        <dbReference type="ChEBI" id="CHEBI:60240"/>
    </ligand>
</feature>
<dbReference type="PANTHER" id="PTHR10954">
    <property type="entry name" value="RIBONUCLEASE H2 SUBUNIT A"/>
    <property type="match status" value="1"/>
</dbReference>
<dbReference type="InterPro" id="IPR024567">
    <property type="entry name" value="RNase_HII/HIII_dom"/>
</dbReference>
<comment type="catalytic activity">
    <reaction evidence="1 12 13">
        <text>Endonucleolytic cleavage to 5'-phosphomonoester.</text>
        <dbReference type="EC" id="3.1.26.4"/>
    </reaction>
</comment>
<evidence type="ECO:0000313" key="16">
    <source>
        <dbReference type="Proteomes" id="UP000000771"/>
    </source>
</evidence>
<comment type="similarity">
    <text evidence="5 13">Belongs to the RNase HII family.</text>
</comment>
<feature type="domain" description="RNase H type-2" evidence="14">
    <location>
        <begin position="8"/>
        <end position="200"/>
    </location>
</feature>
<keyword evidence="7 12" id="KW-0540">Nuclease</keyword>
<gene>
    <name evidence="15" type="ordered locus">Afer_0591</name>
</gene>
<comment type="cofactor">
    <cofactor evidence="2">
        <name>Mg(2+)</name>
        <dbReference type="ChEBI" id="CHEBI:18420"/>
    </cofactor>
</comment>